<comment type="catalytic activity">
    <reaction evidence="2">
        <text>[(1-&gt;4)-beta-D-glucosyl]n+m + reduced acceptor + O2 = 4-dehydro-beta-D-glucosyl-[(1-&gt;4)-beta-D-glucosyl]n-1 + [(1-&gt;4)-beta-D-glucosyl]m + acceptor + H2O.</text>
        <dbReference type="EC" id="1.14.99.56"/>
    </reaction>
</comment>
<dbReference type="GO" id="GO:0030248">
    <property type="term" value="F:cellulose binding"/>
    <property type="evidence" value="ECO:0007669"/>
    <property type="project" value="UniProtKB-UniRule"/>
</dbReference>
<keyword evidence="4" id="KW-0378">Hydrolase</keyword>
<keyword evidence="2" id="KW-0624">Polysaccharide degradation</keyword>
<dbReference type="GO" id="GO:0005576">
    <property type="term" value="C:extracellular region"/>
    <property type="evidence" value="ECO:0007669"/>
    <property type="project" value="UniProtKB-SubCell"/>
</dbReference>
<sequence>YEYVRQNTNYNSPVTNLTSDDMRCNVGGLESGNTTSTYSVNAGDTVGFKLDQAAYHPGPFDFYLGQVPSGSTAATWDGSGSSWFKIYEIGAIIGNGTFAFNETIDQVTFNLPSTIQDGDYLLRAEQIGLHIVDAPQFYISCAQITVSGGGSATPSTVEIPGYLSANDSSLTIDIYYPVPTAYTNPGPTVFT</sequence>
<keyword evidence="5" id="KW-1185">Reference proteome</keyword>
<dbReference type="InterPro" id="IPR049892">
    <property type="entry name" value="AA9"/>
</dbReference>
<evidence type="ECO:0000256" key="1">
    <source>
        <dbReference type="ARBA" id="ARBA00023157"/>
    </source>
</evidence>
<dbReference type="PANTHER" id="PTHR33353">
    <property type="entry name" value="PUTATIVE (AFU_ORTHOLOGUE AFUA_1G12560)-RELATED"/>
    <property type="match status" value="1"/>
</dbReference>
<dbReference type="PANTHER" id="PTHR33353:SF11">
    <property type="entry name" value="GLYCOSYLHYDROLASE FAMILY 61-7 PROTEIN"/>
    <property type="match status" value="1"/>
</dbReference>
<reference evidence="4 5" key="1">
    <citation type="journal article" date="2015" name="Fungal Genet. Biol.">
        <title>Evolution of novel wood decay mechanisms in Agaricales revealed by the genome sequences of Fistulina hepatica and Cylindrobasidium torrendii.</title>
        <authorList>
            <person name="Floudas D."/>
            <person name="Held B.W."/>
            <person name="Riley R."/>
            <person name="Nagy L.G."/>
            <person name="Koehler G."/>
            <person name="Ransdell A.S."/>
            <person name="Younus H."/>
            <person name="Chow J."/>
            <person name="Chiniquy J."/>
            <person name="Lipzen A."/>
            <person name="Tritt A."/>
            <person name="Sun H."/>
            <person name="Haridas S."/>
            <person name="LaButti K."/>
            <person name="Ohm R.A."/>
            <person name="Kues U."/>
            <person name="Blanchette R.A."/>
            <person name="Grigoriev I.V."/>
            <person name="Minto R.E."/>
            <person name="Hibbett D.S."/>
        </authorList>
    </citation>
    <scope>NUCLEOTIDE SEQUENCE [LARGE SCALE GENOMIC DNA]</scope>
    <source>
        <strain evidence="4 5">ATCC 64428</strain>
    </source>
</reference>
<dbReference type="OrthoDB" id="3496539at2759"/>
<protein>
    <recommendedName>
        <fullName evidence="2">AA9 family lytic polysaccharide monooxygenase</fullName>
        <ecNumber evidence="2">1.14.99.56</ecNumber>
    </recommendedName>
    <alternativeName>
        <fullName evidence="2">Endo-beta-1,4-glucanase</fullName>
    </alternativeName>
    <alternativeName>
        <fullName evidence="2">Glycosyl hydrolase 61 family protein</fullName>
    </alternativeName>
</protein>
<accession>A0A0D7AN12</accession>
<feature type="non-terminal residue" evidence="4">
    <location>
        <position position="191"/>
    </location>
</feature>
<dbReference type="CDD" id="cd21175">
    <property type="entry name" value="LPMO_AA9"/>
    <property type="match status" value="1"/>
</dbReference>
<dbReference type="Pfam" id="PF03443">
    <property type="entry name" value="AA9"/>
    <property type="match status" value="1"/>
</dbReference>
<dbReference type="InterPro" id="IPR005103">
    <property type="entry name" value="AA9_LPMO"/>
</dbReference>
<evidence type="ECO:0000313" key="4">
    <source>
        <dbReference type="EMBL" id="KIY53235.1"/>
    </source>
</evidence>
<organism evidence="4 5">
    <name type="scientific">Fistulina hepatica ATCC 64428</name>
    <dbReference type="NCBI Taxonomy" id="1128425"/>
    <lineage>
        <taxon>Eukaryota</taxon>
        <taxon>Fungi</taxon>
        <taxon>Dikarya</taxon>
        <taxon>Basidiomycota</taxon>
        <taxon>Agaricomycotina</taxon>
        <taxon>Agaricomycetes</taxon>
        <taxon>Agaricomycetidae</taxon>
        <taxon>Agaricales</taxon>
        <taxon>Fistulinaceae</taxon>
        <taxon>Fistulina</taxon>
    </lineage>
</organism>
<comment type="domain">
    <text evidence="2">Has a modular structure: an endo-beta-1,4-glucanase catalytic module at the N-terminus, a linker rich in serines and threonines, and a C-terminal carbohydrate-binding module (CBM).</text>
</comment>
<dbReference type="Proteomes" id="UP000054144">
    <property type="component" value="Unassembled WGS sequence"/>
</dbReference>
<dbReference type="AlphaFoldDB" id="A0A0D7AN12"/>
<keyword evidence="1 2" id="KW-1015">Disulfide bond</keyword>
<dbReference type="GO" id="GO:0008810">
    <property type="term" value="F:cellulase activity"/>
    <property type="evidence" value="ECO:0007669"/>
    <property type="project" value="UniProtKB-UniRule"/>
</dbReference>
<feature type="non-terminal residue" evidence="4">
    <location>
        <position position="1"/>
    </location>
</feature>
<evidence type="ECO:0000256" key="2">
    <source>
        <dbReference type="RuleBase" id="RU368122"/>
    </source>
</evidence>
<keyword evidence="2" id="KW-0136">Cellulose degradation</keyword>
<name>A0A0D7AN12_9AGAR</name>
<dbReference type="Gene3D" id="2.70.50.70">
    <property type="match status" value="1"/>
</dbReference>
<dbReference type="GO" id="GO:0030245">
    <property type="term" value="P:cellulose catabolic process"/>
    <property type="evidence" value="ECO:0007669"/>
    <property type="project" value="UniProtKB-UniRule"/>
</dbReference>
<gene>
    <name evidence="4" type="ORF">FISHEDRAFT_18287</name>
</gene>
<evidence type="ECO:0000259" key="3">
    <source>
        <dbReference type="Pfam" id="PF03443"/>
    </source>
</evidence>
<proteinExistence type="predicted"/>
<keyword evidence="2" id="KW-0964">Secreted</keyword>
<evidence type="ECO:0000313" key="5">
    <source>
        <dbReference type="Proteomes" id="UP000054144"/>
    </source>
</evidence>
<keyword evidence="2" id="KW-0119">Carbohydrate metabolism</keyword>
<dbReference type="EC" id="1.14.99.56" evidence="2"/>
<feature type="domain" description="Auxiliary Activity family 9 catalytic" evidence="3">
    <location>
        <begin position="4"/>
        <end position="180"/>
    </location>
</feature>
<comment type="subcellular location">
    <subcellularLocation>
        <location evidence="2">Secreted</location>
    </subcellularLocation>
</comment>
<comment type="function">
    <text evidence="2">Lytic polysaccharide monooxygenase (LMPO) that depolymerizes crystalline and amorphous polysaccharides via the oxidation of scissile alpha- or beta-(1-4)-glycosidic bonds, yielding C1 and/or C4 oxidation products. Catalysis by LPMOs requires the reduction of the active-site copper from Cu(II) to Cu(I) by a reducing agent and H(2)O(2) or O(2) as a cosubstrate.</text>
</comment>
<dbReference type="EMBL" id="KN881627">
    <property type="protein sequence ID" value="KIY53235.1"/>
    <property type="molecule type" value="Genomic_DNA"/>
</dbReference>